<comment type="subunit">
    <text evidence="3">Homodimer.</text>
</comment>
<dbReference type="EMBL" id="LUCM01000557">
    <property type="protein sequence ID" value="KAA0200400.1"/>
    <property type="molecule type" value="Genomic_DNA"/>
</dbReference>
<evidence type="ECO:0000313" key="13">
    <source>
        <dbReference type="EMBL" id="KAA0200400.1"/>
    </source>
</evidence>
<gene>
    <name evidence="13" type="ORF">FBUS_07298</name>
</gene>
<dbReference type="InterPro" id="IPR021115">
    <property type="entry name" value="Pyridoxal-P_BS"/>
</dbReference>
<dbReference type="PROSITE" id="PS00392">
    <property type="entry name" value="DDC_GAD_HDC_YDC"/>
    <property type="match status" value="1"/>
</dbReference>
<feature type="modified residue" description="N6-(pyridoxal phosphate)lysine" evidence="11">
    <location>
        <position position="311"/>
    </location>
</feature>
<keyword evidence="5" id="KW-0210">Decarboxylase</keyword>
<accession>A0A8E0VPG9</accession>
<dbReference type="FunFam" id="3.40.640.10:FF:000025">
    <property type="entry name" value="Histidine decarboxylase"/>
    <property type="match status" value="1"/>
</dbReference>
<evidence type="ECO:0000256" key="3">
    <source>
        <dbReference type="ARBA" id="ARBA00011738"/>
    </source>
</evidence>
<dbReference type="GO" id="GO:0004058">
    <property type="term" value="F:aromatic-L-amino-acid decarboxylase activity"/>
    <property type="evidence" value="ECO:0007669"/>
    <property type="project" value="UniProtKB-EC"/>
</dbReference>
<evidence type="ECO:0000256" key="4">
    <source>
        <dbReference type="ARBA" id="ARBA00022584"/>
    </source>
</evidence>
<dbReference type="SUPFAM" id="SSF53383">
    <property type="entry name" value="PLP-dependent transferases"/>
    <property type="match status" value="1"/>
</dbReference>
<evidence type="ECO:0000256" key="2">
    <source>
        <dbReference type="ARBA" id="ARBA00009533"/>
    </source>
</evidence>
<evidence type="ECO:0000256" key="6">
    <source>
        <dbReference type="ARBA" id="ARBA00022898"/>
    </source>
</evidence>
<dbReference type="CDD" id="cd06450">
    <property type="entry name" value="DOPA_deC_like"/>
    <property type="match status" value="1"/>
</dbReference>
<dbReference type="InterPro" id="IPR010977">
    <property type="entry name" value="Aromatic_deC"/>
</dbReference>
<proteinExistence type="inferred from homology"/>
<organism evidence="13 14">
    <name type="scientific">Fasciolopsis buskii</name>
    <dbReference type="NCBI Taxonomy" id="27845"/>
    <lineage>
        <taxon>Eukaryota</taxon>
        <taxon>Metazoa</taxon>
        <taxon>Spiralia</taxon>
        <taxon>Lophotrochozoa</taxon>
        <taxon>Platyhelminthes</taxon>
        <taxon>Trematoda</taxon>
        <taxon>Digenea</taxon>
        <taxon>Plagiorchiida</taxon>
        <taxon>Echinostomata</taxon>
        <taxon>Echinostomatoidea</taxon>
        <taxon>Fasciolidae</taxon>
        <taxon>Fasciolopsis</taxon>
    </lineage>
</organism>
<dbReference type="GO" id="GO:0005737">
    <property type="term" value="C:cytoplasm"/>
    <property type="evidence" value="ECO:0007669"/>
    <property type="project" value="TreeGrafter"/>
</dbReference>
<dbReference type="GO" id="GO:0042423">
    <property type="term" value="P:catecholamine biosynthetic process"/>
    <property type="evidence" value="ECO:0007669"/>
    <property type="project" value="UniProtKB-KW"/>
</dbReference>
<dbReference type="FunFam" id="1.20.1340.10:FF:000001">
    <property type="entry name" value="Histidine decarboxylase"/>
    <property type="match status" value="1"/>
</dbReference>
<dbReference type="InterPro" id="IPR015421">
    <property type="entry name" value="PyrdxlP-dep_Trfase_major"/>
</dbReference>
<dbReference type="GO" id="GO:0019752">
    <property type="term" value="P:carboxylic acid metabolic process"/>
    <property type="evidence" value="ECO:0007669"/>
    <property type="project" value="InterPro"/>
</dbReference>
<dbReference type="Gene3D" id="1.20.1340.10">
    <property type="entry name" value="dopa decarboxylase, N-terminal domain"/>
    <property type="match status" value="1"/>
</dbReference>
<dbReference type="InterPro" id="IPR015422">
    <property type="entry name" value="PyrdxlP-dep_Trfase_small"/>
</dbReference>
<evidence type="ECO:0000256" key="5">
    <source>
        <dbReference type="ARBA" id="ARBA00022793"/>
    </source>
</evidence>
<feature type="non-terminal residue" evidence="13">
    <location>
        <position position="496"/>
    </location>
</feature>
<sequence length="496" mass="56608">DAPPTVPTADFGLNEFRQRACETVHYVADYLENIGQRKVFPEILPGYLAPLIPEEAPEYPDSWEDIMKDVERVIMPGMTHWHHPRFHAYFPAGTSGPSICADILTDGLGCIGFTWASSPACTELEVVMMDWVARILRLPDFFLSGGTGGGVIQGSASESTLVALFGARNRSIKAYQDENPTASAYEAVAKLVGYYSDQAHSSVERAGLISMLRLKPIQSNERHEMTGEALEKSVLEDINNGLIPFFCTATLGTTGCCAFDHLKEIGQVCEKYNIWLHVDAAYAGSSFICPEYRPLLSGIEHAMSFVFNPHKWLLINFDCSCVWYKDVDWVIKSFNVEPAYLKHRHQGKVPDFRHWHIPLGRKFRSLKLWFVFRHFGVEALRNYIRNHINLAKYFESLMRADKRFEIVHDVTMAVVCFRLMKNNDLTRQLYQEIENDGRIHLTPSEFHHPEPVFFIRFAVCYHSANVDHIRYAFGVICELTTRLLRRPSVTLSQESF</sequence>
<dbReference type="PRINTS" id="PR00800">
    <property type="entry name" value="YHDCRBOXLASE"/>
</dbReference>
<evidence type="ECO:0000313" key="14">
    <source>
        <dbReference type="Proteomes" id="UP000728185"/>
    </source>
</evidence>
<dbReference type="OrthoDB" id="639767at2759"/>
<dbReference type="Gene3D" id="3.40.640.10">
    <property type="entry name" value="Type I PLP-dependent aspartate aminotransferase-like (Major domain)"/>
    <property type="match status" value="1"/>
</dbReference>
<dbReference type="InterPro" id="IPR015424">
    <property type="entry name" value="PyrdxlP-dep_Trfase"/>
</dbReference>
<dbReference type="EC" id="4.1.1.28" evidence="8"/>
<evidence type="ECO:0000256" key="9">
    <source>
        <dbReference type="ARBA" id="ARBA00040968"/>
    </source>
</evidence>
<dbReference type="Gene3D" id="3.90.1150.10">
    <property type="entry name" value="Aspartate Aminotransferase, domain 1"/>
    <property type="match status" value="1"/>
</dbReference>
<evidence type="ECO:0000256" key="8">
    <source>
        <dbReference type="ARBA" id="ARBA00038886"/>
    </source>
</evidence>
<reference evidence="13" key="1">
    <citation type="submission" date="2019-05" db="EMBL/GenBank/DDBJ databases">
        <title>Annotation for the trematode Fasciolopsis buski.</title>
        <authorList>
            <person name="Choi Y.-J."/>
        </authorList>
    </citation>
    <scope>NUCLEOTIDE SEQUENCE</scope>
    <source>
        <strain evidence="13">HT</strain>
        <tissue evidence="13">Whole worm</tissue>
    </source>
</reference>
<evidence type="ECO:0000256" key="11">
    <source>
        <dbReference type="PIRSR" id="PIRSR602129-50"/>
    </source>
</evidence>
<dbReference type="Proteomes" id="UP000728185">
    <property type="component" value="Unassembled WGS sequence"/>
</dbReference>
<comment type="cofactor">
    <cofactor evidence="1 11 12">
        <name>pyridoxal 5'-phosphate</name>
        <dbReference type="ChEBI" id="CHEBI:597326"/>
    </cofactor>
</comment>
<dbReference type="AlphaFoldDB" id="A0A8E0VPG9"/>
<evidence type="ECO:0000256" key="7">
    <source>
        <dbReference type="ARBA" id="ARBA00023239"/>
    </source>
</evidence>
<keyword evidence="6 11" id="KW-0663">Pyridoxal phosphate</keyword>
<protein>
    <recommendedName>
        <fullName evidence="9">Aromatic-L-amino-acid decarboxylase</fullName>
        <ecNumber evidence="8">4.1.1.28</ecNumber>
    </recommendedName>
    <alternativeName>
        <fullName evidence="10">DOPA decarboxylase</fullName>
    </alternativeName>
</protein>
<dbReference type="Pfam" id="PF00282">
    <property type="entry name" value="Pyridoxal_deC"/>
    <property type="match status" value="1"/>
</dbReference>
<keyword evidence="14" id="KW-1185">Reference proteome</keyword>
<dbReference type="PANTHER" id="PTHR11999:SF167">
    <property type="entry name" value="AROMATIC-L-AMINO-ACID DECARBOXYLASE"/>
    <property type="match status" value="1"/>
</dbReference>
<evidence type="ECO:0000256" key="10">
    <source>
        <dbReference type="ARBA" id="ARBA00041275"/>
    </source>
</evidence>
<keyword evidence="7 12" id="KW-0456">Lyase</keyword>
<evidence type="ECO:0000256" key="1">
    <source>
        <dbReference type="ARBA" id="ARBA00001933"/>
    </source>
</evidence>
<dbReference type="GO" id="GO:0006520">
    <property type="term" value="P:amino acid metabolic process"/>
    <property type="evidence" value="ECO:0007669"/>
    <property type="project" value="InterPro"/>
</dbReference>
<evidence type="ECO:0000256" key="12">
    <source>
        <dbReference type="RuleBase" id="RU000382"/>
    </source>
</evidence>
<dbReference type="GO" id="GO:0030170">
    <property type="term" value="F:pyridoxal phosphate binding"/>
    <property type="evidence" value="ECO:0007669"/>
    <property type="project" value="InterPro"/>
</dbReference>
<comment type="similarity">
    <text evidence="2 12">Belongs to the group II decarboxylase family.</text>
</comment>
<name>A0A8E0VPG9_9TREM</name>
<dbReference type="InterPro" id="IPR002129">
    <property type="entry name" value="PyrdxlP-dep_de-COase"/>
</dbReference>
<dbReference type="GO" id="GO:0042427">
    <property type="term" value="P:serotonin biosynthetic process"/>
    <property type="evidence" value="ECO:0007669"/>
    <property type="project" value="TreeGrafter"/>
</dbReference>
<dbReference type="PANTHER" id="PTHR11999">
    <property type="entry name" value="GROUP II PYRIDOXAL-5-PHOSPHATE DECARBOXYLASE"/>
    <property type="match status" value="1"/>
</dbReference>
<keyword evidence="4" id="KW-0127">Catecholamine biosynthesis</keyword>
<comment type="caution">
    <text evidence="13">The sequence shown here is derived from an EMBL/GenBank/DDBJ whole genome shotgun (WGS) entry which is preliminary data.</text>
</comment>